<dbReference type="RefSeq" id="WP_251797816.1">
    <property type="nucleotide sequence ID" value="NZ_JAMQOL010000012.1"/>
</dbReference>
<evidence type="ECO:0008006" key="3">
    <source>
        <dbReference type="Google" id="ProtNLM"/>
    </source>
</evidence>
<evidence type="ECO:0000313" key="2">
    <source>
        <dbReference type="Proteomes" id="UP001523216"/>
    </source>
</evidence>
<dbReference type="EMBL" id="JAMQOL010000012">
    <property type="protein sequence ID" value="MCM4077966.1"/>
    <property type="molecule type" value="Genomic_DNA"/>
</dbReference>
<comment type="caution">
    <text evidence="1">The sequence shown here is derived from an EMBL/GenBank/DDBJ whole genome shotgun (WGS) entry which is preliminary data.</text>
</comment>
<organism evidence="1 2">
    <name type="scientific">Paractinoplanes hotanensis</name>
    <dbReference type="NCBI Taxonomy" id="2906497"/>
    <lineage>
        <taxon>Bacteria</taxon>
        <taxon>Bacillati</taxon>
        <taxon>Actinomycetota</taxon>
        <taxon>Actinomycetes</taxon>
        <taxon>Micromonosporales</taxon>
        <taxon>Micromonosporaceae</taxon>
        <taxon>Paractinoplanes</taxon>
    </lineage>
</organism>
<protein>
    <recommendedName>
        <fullName evidence="3">Alpha/beta hydrolase</fullName>
    </recommendedName>
</protein>
<name>A0ABT0XVZ8_9ACTN</name>
<dbReference type="Proteomes" id="UP001523216">
    <property type="component" value="Unassembled WGS sequence"/>
</dbReference>
<proteinExistence type="predicted"/>
<gene>
    <name evidence="1" type="ORF">LXN57_10340</name>
</gene>
<keyword evidence="2" id="KW-1185">Reference proteome</keyword>
<reference evidence="1 2" key="1">
    <citation type="submission" date="2022-06" db="EMBL/GenBank/DDBJ databases">
        <title>Actinoplanes abujensis sp. nov., isolated from Nigerian arid soil.</title>
        <authorList>
            <person name="Ding P."/>
        </authorList>
    </citation>
    <scope>NUCLEOTIDE SEQUENCE [LARGE SCALE GENOMIC DNA]</scope>
    <source>
        <strain evidence="2">TRM88002</strain>
    </source>
</reference>
<accession>A0ABT0XVZ8</accession>
<sequence>MEIEALEGEARTIAETAALPTTVVTVLPGSHLPHLEHPDELALLLSRN</sequence>
<evidence type="ECO:0000313" key="1">
    <source>
        <dbReference type="EMBL" id="MCM4077966.1"/>
    </source>
</evidence>